<accession>A0ABW3PDY8</accession>
<evidence type="ECO:0000259" key="5">
    <source>
        <dbReference type="PROSITE" id="PS51900"/>
    </source>
</evidence>
<dbReference type="Proteomes" id="UP001597206">
    <property type="component" value="Unassembled WGS sequence"/>
</dbReference>
<dbReference type="Gene3D" id="1.10.150.130">
    <property type="match status" value="1"/>
</dbReference>
<evidence type="ECO:0000256" key="1">
    <source>
        <dbReference type="ARBA" id="ARBA00022908"/>
    </source>
</evidence>
<comment type="caution">
    <text evidence="6">The sequence shown here is derived from an EMBL/GenBank/DDBJ whole genome shotgun (WGS) entry which is preliminary data.</text>
</comment>
<evidence type="ECO:0000313" key="6">
    <source>
        <dbReference type="EMBL" id="MFD1122012.1"/>
    </source>
</evidence>
<dbReference type="InterPro" id="IPR011010">
    <property type="entry name" value="DNA_brk_join_enz"/>
</dbReference>
<dbReference type="InterPro" id="IPR044068">
    <property type="entry name" value="CB"/>
</dbReference>
<dbReference type="InterPro" id="IPR046668">
    <property type="entry name" value="DUF6538"/>
</dbReference>
<evidence type="ECO:0000313" key="7">
    <source>
        <dbReference type="Proteomes" id="UP001597206"/>
    </source>
</evidence>
<dbReference type="RefSeq" id="WP_379031757.1">
    <property type="nucleotide sequence ID" value="NZ_JBHTLN010000001.1"/>
</dbReference>
<evidence type="ECO:0000256" key="4">
    <source>
        <dbReference type="PROSITE-ProRule" id="PRU01248"/>
    </source>
</evidence>
<dbReference type="InterPro" id="IPR010998">
    <property type="entry name" value="Integrase_recombinase_N"/>
</dbReference>
<proteinExistence type="predicted"/>
<dbReference type="Pfam" id="PF20172">
    <property type="entry name" value="DUF6538"/>
    <property type="match status" value="1"/>
</dbReference>
<dbReference type="SUPFAM" id="SSF56349">
    <property type="entry name" value="DNA breaking-rejoining enzymes"/>
    <property type="match status" value="1"/>
</dbReference>
<evidence type="ECO:0000256" key="2">
    <source>
        <dbReference type="ARBA" id="ARBA00023125"/>
    </source>
</evidence>
<keyword evidence="1" id="KW-0229">DNA integration</keyword>
<organism evidence="6 7">
    <name type="scientific">Methylophilus flavus</name>
    <dbReference type="NCBI Taxonomy" id="640084"/>
    <lineage>
        <taxon>Bacteria</taxon>
        <taxon>Pseudomonadati</taxon>
        <taxon>Pseudomonadota</taxon>
        <taxon>Betaproteobacteria</taxon>
        <taxon>Nitrosomonadales</taxon>
        <taxon>Methylophilaceae</taxon>
        <taxon>Methylophilus</taxon>
    </lineage>
</organism>
<sequence length="475" mass="55103">MSTNFLTQSRHRSIYYFRRRIPNDLKHNFSHNILLKSLKTTCKRHAVILARSLASQADRIFEHIRNMKNKNKEDDLVGISYGFELHFDEYKQPILKVTDAKDEDTESITKVVTAALNASNNRQHSEVLEQPIGASKRHHKRFQDYVELYWAKADLKPNTIANYKSKLEDARQFFGENSNPLTINQVEIVKYSDHVKQRIENTTTQGLYIQVVVSFVNWHRIREGLGILTSSTLIPTRVTPQHEDREEFSNDDMRIIFKNAFKYSRREPHKWWVTIAAAFLGCRIEELCQVNIKTDLLHDQAHNIWYFNFNESPDSDGSQKKSLKKMTSWRKVPIHSALVKHGFIDYLKSQSVKGATRPFELNWSARVVEADGIHKWSHYITKWAGRELAKLAEDVQVVKGKKTYFHSMRHTFARLMQDAGVSGEISEALAGRNAGVGEQERYGKIKNNYVLLSKEGIERGLRPLEDILESVFNSR</sequence>
<keyword evidence="2 4" id="KW-0238">DNA-binding</keyword>
<dbReference type="EMBL" id="JBHTLN010000001">
    <property type="protein sequence ID" value="MFD1122012.1"/>
    <property type="molecule type" value="Genomic_DNA"/>
</dbReference>
<dbReference type="PROSITE" id="PS51900">
    <property type="entry name" value="CB"/>
    <property type="match status" value="1"/>
</dbReference>
<reference evidence="7" key="1">
    <citation type="journal article" date="2019" name="Int. J. Syst. Evol. Microbiol.">
        <title>The Global Catalogue of Microorganisms (GCM) 10K type strain sequencing project: providing services to taxonomists for standard genome sequencing and annotation.</title>
        <authorList>
            <consortium name="The Broad Institute Genomics Platform"/>
            <consortium name="The Broad Institute Genome Sequencing Center for Infectious Disease"/>
            <person name="Wu L."/>
            <person name="Ma J."/>
        </authorList>
    </citation>
    <scope>NUCLEOTIDE SEQUENCE [LARGE SCALE GENOMIC DNA]</scope>
    <source>
        <strain evidence="7">CCUG 58411</strain>
    </source>
</reference>
<keyword evidence="3" id="KW-0233">DNA recombination</keyword>
<dbReference type="InterPro" id="IPR013762">
    <property type="entry name" value="Integrase-like_cat_sf"/>
</dbReference>
<protein>
    <submittedName>
        <fullName evidence="6">DUF6538 domain-containing protein</fullName>
    </submittedName>
</protein>
<dbReference type="Gene3D" id="1.10.443.10">
    <property type="entry name" value="Intergrase catalytic core"/>
    <property type="match status" value="1"/>
</dbReference>
<evidence type="ECO:0000256" key="3">
    <source>
        <dbReference type="ARBA" id="ARBA00023172"/>
    </source>
</evidence>
<keyword evidence="7" id="KW-1185">Reference proteome</keyword>
<name>A0ABW3PDY8_9PROT</name>
<gene>
    <name evidence="6" type="ORF">ACFQ2T_05825</name>
</gene>
<feature type="domain" description="Core-binding (CB)" evidence="5">
    <location>
        <begin position="133"/>
        <end position="220"/>
    </location>
</feature>